<dbReference type="KEGG" id="lem:LEN_4290"/>
<dbReference type="GeneID" id="83066081"/>
<dbReference type="Proteomes" id="UP000218824">
    <property type="component" value="Chromosome"/>
</dbReference>
<evidence type="ECO:0008006" key="3">
    <source>
        <dbReference type="Google" id="ProtNLM"/>
    </source>
</evidence>
<dbReference type="AlphaFoldDB" id="A0AAU9B5X1"/>
<evidence type="ECO:0000313" key="2">
    <source>
        <dbReference type="Proteomes" id="UP000218824"/>
    </source>
</evidence>
<protein>
    <recommendedName>
        <fullName evidence="3">RcnB family protein</fullName>
    </recommendedName>
</protein>
<dbReference type="Gene3D" id="3.10.450.160">
    <property type="entry name" value="inner membrane protein cigr"/>
    <property type="match status" value="1"/>
</dbReference>
<dbReference type="EMBL" id="AP014940">
    <property type="protein sequence ID" value="BAV99777.1"/>
    <property type="molecule type" value="Genomic_DNA"/>
</dbReference>
<dbReference type="Pfam" id="PF11776">
    <property type="entry name" value="RcnB"/>
    <property type="match status" value="1"/>
</dbReference>
<dbReference type="RefSeq" id="WP_096380901.1">
    <property type="nucleotide sequence ID" value="NZ_AP014940.1"/>
</dbReference>
<name>A0AAU9B5X1_LYSEN</name>
<organism evidence="1 2">
    <name type="scientific">Lysobacter enzymogenes</name>
    <dbReference type="NCBI Taxonomy" id="69"/>
    <lineage>
        <taxon>Bacteria</taxon>
        <taxon>Pseudomonadati</taxon>
        <taxon>Pseudomonadota</taxon>
        <taxon>Gammaproteobacteria</taxon>
        <taxon>Lysobacterales</taxon>
        <taxon>Lysobacteraceae</taxon>
        <taxon>Lysobacter</taxon>
    </lineage>
</organism>
<evidence type="ECO:0000313" key="1">
    <source>
        <dbReference type="EMBL" id="BAV99777.1"/>
    </source>
</evidence>
<gene>
    <name evidence="1" type="ORF">LEN_4290</name>
</gene>
<dbReference type="InterPro" id="IPR024572">
    <property type="entry name" value="RcnB"/>
</dbReference>
<reference evidence="1 2" key="1">
    <citation type="journal article" date="2017" name="DNA Res.">
        <title>Complete genome sequence and expression profile of the commercial lytic enzyme producer Lysobacter enzymogenes M497-1.</title>
        <authorList>
            <person name="Takami H."/>
            <person name="Toyoda A."/>
            <person name="Uchiyama I."/>
            <person name="Itoh T."/>
            <person name="Takaki Y."/>
            <person name="Arai W."/>
            <person name="Nishi S."/>
            <person name="Kawai M."/>
            <person name="Shinya K."/>
            <person name="Ikeda H."/>
        </authorList>
    </citation>
    <scope>NUCLEOTIDE SEQUENCE [LARGE SCALE GENOMIC DNA]</scope>
    <source>
        <strain evidence="1 2">M497-1</strain>
    </source>
</reference>
<accession>A0AAU9B5X1</accession>
<proteinExistence type="predicted"/>
<sequence>MEPPRGIEQRPREFDRGYFAHNFQAHRGYRIGPWRAPPGYAYRRWHYGEFLPRAYWGPEFVLADFWLFGLDIPPVGYEWVRYGPDALLIDLRSGEVVQSVYDNFL</sequence>